<proteinExistence type="predicted"/>
<evidence type="ECO:0000313" key="2">
    <source>
        <dbReference type="Proteomes" id="UP000256686"/>
    </source>
</evidence>
<dbReference type="RefSeq" id="WP_115969684.1">
    <property type="nucleotide sequence ID" value="NZ_QNVT01000004.1"/>
</dbReference>
<evidence type="ECO:0000313" key="1">
    <source>
        <dbReference type="EMBL" id="REC63169.1"/>
    </source>
</evidence>
<sequence>MAKIPTYTVDPAKRRILTVENMEELGITDELIKGIMNKKLIGLTYNQVNENGQEVKVNDKVVELSPIGISINDRKFGNFPDPNAAKRGWMAFFEIGAPLFEERSNIIQPVADILSTRSYENRSDLDRQFSDNIEFTVGNTINWTLAGMGSSTFGGKIAGELQGQISKTIETILTESLSNSLAKYDSNTITKTKHLHNHKDNQGTQSVISAAAQSATTKTTNFTFTNSNRLSYTGTGTAIGRGELSADLGLSLTGTISGTLTTAWKSNSNVSGSIPKNSRVETLATQRRQVKQFTYEIPITFDGYIGLNFEELVNPYKKSSPPRHPMFTKDIGIKTFPVHISALELLAANDKYRAKGMAEKVSALDVNHTIFETKQIPNIDSSKETFSVVRPHNL</sequence>
<protein>
    <submittedName>
        <fullName evidence="1">Uncharacterized protein</fullName>
    </submittedName>
</protein>
<dbReference type="AlphaFoldDB" id="A0A3D9CBN5"/>
<comment type="caution">
    <text evidence="1">The sequence shown here is derived from an EMBL/GenBank/DDBJ whole genome shotgun (WGS) entry which is preliminary data.</text>
</comment>
<keyword evidence="2" id="KW-1185">Reference proteome</keyword>
<gene>
    <name evidence="1" type="ORF">DRF65_05815</name>
</gene>
<accession>A0A3D9CBN5</accession>
<reference evidence="2" key="1">
    <citation type="submission" date="2018-06" db="EMBL/GenBank/DDBJ databases">
        <authorList>
            <person name="Lum Nde A."/>
            <person name="Hugo C."/>
        </authorList>
    </citation>
    <scope>NUCLEOTIDE SEQUENCE [LARGE SCALE GENOMIC DNA]</scope>
    <source>
        <strain evidence="2">1_F178</strain>
    </source>
</reference>
<name>A0A3D9CBN5_9FLAO</name>
<dbReference type="EMBL" id="QNVT01000004">
    <property type="protein sequence ID" value="REC63169.1"/>
    <property type="molecule type" value="Genomic_DNA"/>
</dbReference>
<dbReference type="Proteomes" id="UP000256686">
    <property type="component" value="Unassembled WGS sequence"/>
</dbReference>
<organism evidence="1 2">
    <name type="scientific">Chryseobacterium pennae</name>
    <dbReference type="NCBI Taxonomy" id="2258962"/>
    <lineage>
        <taxon>Bacteria</taxon>
        <taxon>Pseudomonadati</taxon>
        <taxon>Bacteroidota</taxon>
        <taxon>Flavobacteriia</taxon>
        <taxon>Flavobacteriales</taxon>
        <taxon>Weeksellaceae</taxon>
        <taxon>Chryseobacterium group</taxon>
        <taxon>Chryseobacterium</taxon>
    </lineage>
</organism>